<accession>A0ABU8WBM9</accession>
<sequence>MALLLDEIEWGEPILPRVADLAWEATIKRSGAPLGEAERRVSRVKWVRETCLWVLTYRSREIPERLSMMGAMVAAQEVSCRSCYGALRATMKMLGYSELVISRLERGVRVAELDAKDDAFVTLCRKLARSRPWPSPLDKDALVALAVHLRLSTKWRSSWRWDASTPG</sequence>
<protein>
    <recommendedName>
        <fullName evidence="3">Carboxymuconolactone decarboxylase family protein</fullName>
    </recommendedName>
</protein>
<proteinExistence type="predicted"/>
<dbReference type="Proteomes" id="UP001363010">
    <property type="component" value="Unassembled WGS sequence"/>
</dbReference>
<dbReference type="EMBL" id="JBBKZV010000044">
    <property type="protein sequence ID" value="MEJ8826894.1"/>
    <property type="molecule type" value="Genomic_DNA"/>
</dbReference>
<comment type="caution">
    <text evidence="1">The sequence shown here is derived from an EMBL/GenBank/DDBJ whole genome shotgun (WGS) entry which is preliminary data.</text>
</comment>
<evidence type="ECO:0008006" key="3">
    <source>
        <dbReference type="Google" id="ProtNLM"/>
    </source>
</evidence>
<dbReference type="RefSeq" id="WP_340367929.1">
    <property type="nucleotide sequence ID" value="NZ_JBBKZV010000044.1"/>
</dbReference>
<organism evidence="1 2">
    <name type="scientific">Variovorax humicola</name>
    <dbReference type="NCBI Taxonomy" id="1769758"/>
    <lineage>
        <taxon>Bacteria</taxon>
        <taxon>Pseudomonadati</taxon>
        <taxon>Pseudomonadota</taxon>
        <taxon>Betaproteobacteria</taxon>
        <taxon>Burkholderiales</taxon>
        <taxon>Comamonadaceae</taxon>
        <taxon>Variovorax</taxon>
    </lineage>
</organism>
<evidence type="ECO:0000313" key="1">
    <source>
        <dbReference type="EMBL" id="MEJ8826894.1"/>
    </source>
</evidence>
<reference evidence="1 2" key="1">
    <citation type="submission" date="2024-03" db="EMBL/GenBank/DDBJ databases">
        <title>Novel species of the genus Variovorax.</title>
        <authorList>
            <person name="Liu Q."/>
            <person name="Xin Y.-H."/>
        </authorList>
    </citation>
    <scope>NUCLEOTIDE SEQUENCE [LARGE SCALE GENOMIC DNA]</scope>
    <source>
        <strain evidence="1 2">KACC 18501</strain>
    </source>
</reference>
<dbReference type="Gene3D" id="1.20.1290.10">
    <property type="entry name" value="AhpD-like"/>
    <property type="match status" value="1"/>
</dbReference>
<gene>
    <name evidence="1" type="ORF">WKW80_33660</name>
</gene>
<dbReference type="InterPro" id="IPR029032">
    <property type="entry name" value="AhpD-like"/>
</dbReference>
<evidence type="ECO:0000313" key="2">
    <source>
        <dbReference type="Proteomes" id="UP001363010"/>
    </source>
</evidence>
<name>A0ABU8WBM9_9BURK</name>
<dbReference type="SUPFAM" id="SSF69118">
    <property type="entry name" value="AhpD-like"/>
    <property type="match status" value="1"/>
</dbReference>
<keyword evidence="2" id="KW-1185">Reference proteome</keyword>